<proteinExistence type="predicted"/>
<sequence length="186" mass="21659">MKSRHLCQSFSGLTIGFLLVSTMFVPAAWAGRYVLNQTPQTIARYFGRYVTKQTKSDRFIYTYNPKSFRRLFPQFPKSNFSITFVNNQAKHISLNFNADFERYSGDQNYGQVEATKFYNYIFGYQPPIWQELSAKFGGNETVYFYEYCLGDGVATSFDRYGYKQFTDSATLSYDARCDPSYNRDSN</sequence>
<accession>A0A367QXW1</accession>
<name>A0A367QXW1_9NOSO</name>
<organism evidence="1 2">
    <name type="scientific">Nostoc minutum NIES-26</name>
    <dbReference type="NCBI Taxonomy" id="1844469"/>
    <lineage>
        <taxon>Bacteria</taxon>
        <taxon>Bacillati</taxon>
        <taxon>Cyanobacteriota</taxon>
        <taxon>Cyanophyceae</taxon>
        <taxon>Nostocales</taxon>
        <taxon>Nostocaceae</taxon>
        <taxon>Nostoc</taxon>
    </lineage>
</organism>
<comment type="caution">
    <text evidence="1">The sequence shown here is derived from an EMBL/GenBank/DDBJ whole genome shotgun (WGS) entry which is preliminary data.</text>
</comment>
<protein>
    <submittedName>
        <fullName evidence="1">Uncharacterized protein</fullName>
    </submittedName>
</protein>
<keyword evidence="2" id="KW-1185">Reference proteome</keyword>
<evidence type="ECO:0000313" key="1">
    <source>
        <dbReference type="EMBL" id="RCJ28975.1"/>
    </source>
</evidence>
<dbReference type="EMBL" id="LXQD01000295">
    <property type="protein sequence ID" value="RCJ28975.1"/>
    <property type="molecule type" value="Genomic_DNA"/>
</dbReference>
<dbReference type="AlphaFoldDB" id="A0A367QXW1"/>
<gene>
    <name evidence="1" type="ORF">A6770_00840</name>
</gene>
<reference evidence="1" key="1">
    <citation type="submission" date="2016-04" db="EMBL/GenBank/DDBJ databases">
        <authorList>
            <person name="Tabuchi Yagui T.R."/>
        </authorList>
    </citation>
    <scope>NUCLEOTIDE SEQUENCE [LARGE SCALE GENOMIC DNA]</scope>
    <source>
        <strain evidence="1">NIES-26</strain>
    </source>
</reference>
<dbReference type="Proteomes" id="UP000252107">
    <property type="component" value="Unassembled WGS sequence"/>
</dbReference>
<evidence type="ECO:0000313" key="2">
    <source>
        <dbReference type="Proteomes" id="UP000252107"/>
    </source>
</evidence>